<dbReference type="EMBL" id="CP049257">
    <property type="protein sequence ID" value="QIG44207.1"/>
    <property type="molecule type" value="Genomic_DNA"/>
</dbReference>
<name>A0A6G6WGC6_9ACTN</name>
<feature type="domain" description="Glyoxalase-like" evidence="1">
    <location>
        <begin position="10"/>
        <end position="147"/>
    </location>
</feature>
<evidence type="ECO:0000313" key="3">
    <source>
        <dbReference type="Proteomes" id="UP000502996"/>
    </source>
</evidence>
<dbReference type="AlphaFoldDB" id="A0A6G6WGC6"/>
<accession>A0A6G6WGC6</accession>
<dbReference type="SUPFAM" id="SSF54593">
    <property type="entry name" value="Glyoxalase/Bleomycin resistance protein/Dihydroxybiphenyl dioxygenase"/>
    <property type="match status" value="1"/>
</dbReference>
<dbReference type="InterPro" id="IPR029068">
    <property type="entry name" value="Glyas_Bleomycin-R_OHBP_Dase"/>
</dbReference>
<evidence type="ECO:0000313" key="2">
    <source>
        <dbReference type="EMBL" id="QIG44207.1"/>
    </source>
</evidence>
<organism evidence="2 3">
    <name type="scientific">Nocardioides anomalus</name>
    <dbReference type="NCBI Taxonomy" id="2712223"/>
    <lineage>
        <taxon>Bacteria</taxon>
        <taxon>Bacillati</taxon>
        <taxon>Actinomycetota</taxon>
        <taxon>Actinomycetes</taxon>
        <taxon>Propionibacteriales</taxon>
        <taxon>Nocardioidaceae</taxon>
        <taxon>Nocardioides</taxon>
    </lineage>
</organism>
<keyword evidence="3" id="KW-1185">Reference proteome</keyword>
<evidence type="ECO:0000259" key="1">
    <source>
        <dbReference type="Pfam" id="PF18029"/>
    </source>
</evidence>
<dbReference type="PANTHER" id="PTHR35908">
    <property type="entry name" value="HYPOTHETICAL FUSION PROTEIN"/>
    <property type="match status" value="1"/>
</dbReference>
<dbReference type="InterPro" id="IPR041581">
    <property type="entry name" value="Glyoxalase_6"/>
</dbReference>
<dbReference type="Gene3D" id="3.10.180.10">
    <property type="entry name" value="2,3-Dihydroxybiphenyl 1,2-Dioxygenase, domain 1"/>
    <property type="match status" value="1"/>
</dbReference>
<dbReference type="Pfam" id="PF18029">
    <property type="entry name" value="Glyoxalase_6"/>
    <property type="match status" value="1"/>
</dbReference>
<sequence length="159" mass="17458">MSDAPVYTLQVVVDCADPHTLADWWAEALGWQVEPQDEAFIRSMLDQGFATEDQTTTHQGRLVWASGAALTHPKGTDRAPRLLFVRVPEPKTVKNRVHLDLRPGRDPDPAEVDRLVALGATRVGQGTEGPRTAWVTLQDPEGNELCLPVPPEFLTTEGA</sequence>
<dbReference type="Proteomes" id="UP000502996">
    <property type="component" value="Chromosome"/>
</dbReference>
<dbReference type="PANTHER" id="PTHR35908:SF1">
    <property type="entry name" value="CONSERVED PROTEIN"/>
    <property type="match status" value="1"/>
</dbReference>
<dbReference type="KEGG" id="nano:G5V58_16775"/>
<gene>
    <name evidence="2" type="ORF">G5V58_16775</name>
</gene>
<protein>
    <submittedName>
        <fullName evidence="2">VOC family protein</fullName>
    </submittedName>
</protein>
<proteinExistence type="predicted"/>
<dbReference type="RefSeq" id="WP_165235205.1">
    <property type="nucleotide sequence ID" value="NZ_CP049257.1"/>
</dbReference>
<reference evidence="2 3" key="1">
    <citation type="submission" date="2020-02" db="EMBL/GenBank/DDBJ databases">
        <title>Full genome sequence of Nocardioides sp. R-3366.</title>
        <authorList>
            <person name="Im W.-T."/>
        </authorList>
    </citation>
    <scope>NUCLEOTIDE SEQUENCE [LARGE SCALE GENOMIC DNA]</scope>
    <source>
        <strain evidence="2 3">R-3366</strain>
    </source>
</reference>